<dbReference type="SUPFAM" id="SSF57903">
    <property type="entry name" value="FYVE/PHD zinc finger"/>
    <property type="match status" value="1"/>
</dbReference>
<evidence type="ECO:0000256" key="5">
    <source>
        <dbReference type="ARBA" id="ARBA00022490"/>
    </source>
</evidence>
<dbReference type="InterPro" id="IPR043269">
    <property type="entry name" value="FYVE_LST2"/>
</dbReference>
<protein>
    <recommendedName>
        <fullName evidence="4">Lateral signaling target protein 2 homolog</fullName>
    </recommendedName>
    <alternativeName>
        <fullName evidence="14">Zinc finger FYVE domain-containing protein 28</fullName>
    </alternativeName>
</protein>
<comment type="caution">
    <text evidence="18">The sequence shown here is derived from an EMBL/GenBank/DDBJ whole genome shotgun (WGS) entry which is preliminary data.</text>
</comment>
<keyword evidence="10" id="KW-0862">Zinc</keyword>
<keyword evidence="6" id="KW-1017">Isopeptide bond</keyword>
<dbReference type="InterPro" id="IPR051118">
    <property type="entry name" value="LST-2"/>
</dbReference>
<evidence type="ECO:0000256" key="12">
    <source>
        <dbReference type="ARBA" id="ARBA00023136"/>
    </source>
</evidence>
<dbReference type="EMBL" id="CAKKLH010000035">
    <property type="protein sequence ID" value="CAH0100401.1"/>
    <property type="molecule type" value="Genomic_DNA"/>
</dbReference>
<feature type="region of interest" description="Disordered" evidence="16">
    <location>
        <begin position="499"/>
        <end position="589"/>
    </location>
</feature>
<dbReference type="InterPro" id="IPR011011">
    <property type="entry name" value="Znf_FYVE_PHD"/>
</dbReference>
<feature type="compositionally biased region" description="Basic and acidic residues" evidence="16">
    <location>
        <begin position="339"/>
        <end position="357"/>
    </location>
</feature>
<keyword evidence="7" id="KW-0479">Metal-binding</keyword>
<feature type="compositionally biased region" description="Low complexity" evidence="16">
    <location>
        <begin position="361"/>
        <end position="370"/>
    </location>
</feature>
<feature type="compositionally biased region" description="Low complexity" evidence="16">
    <location>
        <begin position="575"/>
        <end position="587"/>
    </location>
</feature>
<evidence type="ECO:0000256" key="15">
    <source>
        <dbReference type="PROSITE-ProRule" id="PRU00091"/>
    </source>
</evidence>
<gene>
    <name evidence="18" type="ORF">DGAL_LOCUS2631</name>
</gene>
<dbReference type="PANTHER" id="PTHR46465:SF2">
    <property type="entry name" value="LATERAL SIGNALING TARGET PROTEIN 2 HOMOLOG"/>
    <property type="match status" value="1"/>
</dbReference>
<evidence type="ECO:0000256" key="6">
    <source>
        <dbReference type="ARBA" id="ARBA00022499"/>
    </source>
</evidence>
<evidence type="ECO:0000256" key="1">
    <source>
        <dbReference type="ARBA" id="ARBA00004146"/>
    </source>
</evidence>
<dbReference type="CDD" id="cd15731">
    <property type="entry name" value="FYVE_LST2"/>
    <property type="match status" value="1"/>
</dbReference>
<keyword evidence="9 15" id="KW-0863">Zinc-finger</keyword>
<dbReference type="PROSITE" id="PS50178">
    <property type="entry name" value="ZF_FYVE"/>
    <property type="match status" value="1"/>
</dbReference>
<dbReference type="GO" id="GO:0005829">
    <property type="term" value="C:cytosol"/>
    <property type="evidence" value="ECO:0007669"/>
    <property type="project" value="UniProtKB-SubCell"/>
</dbReference>
<accession>A0A8J2REF4</accession>
<dbReference type="InterPro" id="IPR013083">
    <property type="entry name" value="Znf_RING/FYVE/PHD"/>
</dbReference>
<evidence type="ECO:0000313" key="18">
    <source>
        <dbReference type="EMBL" id="CAH0100401.1"/>
    </source>
</evidence>
<dbReference type="AlphaFoldDB" id="A0A8J2REF4"/>
<evidence type="ECO:0000256" key="14">
    <source>
        <dbReference type="ARBA" id="ARBA00083237"/>
    </source>
</evidence>
<keyword evidence="11" id="KW-0832">Ubl conjugation</keyword>
<evidence type="ECO:0000256" key="2">
    <source>
        <dbReference type="ARBA" id="ARBA00004514"/>
    </source>
</evidence>
<dbReference type="Gene3D" id="3.30.40.10">
    <property type="entry name" value="Zinc/RING finger domain, C3HC4 (zinc finger)"/>
    <property type="match status" value="1"/>
</dbReference>
<proteinExistence type="inferred from homology"/>
<evidence type="ECO:0000256" key="4">
    <source>
        <dbReference type="ARBA" id="ARBA00019870"/>
    </source>
</evidence>
<dbReference type="FunFam" id="3.30.40.10:FF:000092">
    <property type="entry name" value="Lateral signaling target protein 2 homolog"/>
    <property type="match status" value="1"/>
</dbReference>
<dbReference type="Proteomes" id="UP000789390">
    <property type="component" value="Unassembled WGS sequence"/>
</dbReference>
<sequence length="674" mass="74846">MNSLRKWLYKPKKHDTSLLAQFYYADEELNAVATELDSFDGRKDPERCASLVYQLRQCQDKVLTICSQLMDEVMPIERACRDFRSKFPDDVLQENLAGQLWFGAECLAAGSSILNRETESAVMRPLAKALAKSLETVREQLREQCLRNSMEFPDKLRDSLCLFDRLFAEFELSYVSAMVPVKTALEYNHQQDIIVLFSETLQRALNLGLLSQDLVDACDPALMFTIPRLAIVCGLLVLPDGPLNLQRQLSELFRPFRNLLCKIRDLLWTLTSQELQLLEKALCSTDPTPTSDSSGTYPMCKTDEYITKFHQDYPTTQRVAGKLSQKNNSSSNATTTEVAHTDQGRTGHHSVERRTNDEGDTSSCSSTTSSACGTNSDTSSVTSAASECQDDEEIALALQAAEIASRNQIRGRFKSSEDLIHRLFVCISGVADQLQTNFASDLRAILKAVFLINASPTEEEEPVEEAEEGEEEVDGGNSASLLDDAWYVNNSSFLTFPGQQFQQETSEEERRSSLPSNVPFRLSQSTPSPDGSPVDDDDSGLLQQDHAETDSLDQTPPSSLSQTSDGTPPLTMHRATTAPYSTSPSSTFPLDGQLSTPPAWIPDESAPHCMSCQSVFTVVRRRHHCRNCGKVFCGKCSANAVPLPRYGHVKPVRVCNRCFMFHVTHFAVTEASLS</sequence>
<feature type="compositionally biased region" description="Polar residues" evidence="16">
    <location>
        <begin position="371"/>
        <end position="385"/>
    </location>
</feature>
<keyword evidence="5" id="KW-0963">Cytoplasm</keyword>
<reference evidence="18" key="1">
    <citation type="submission" date="2021-11" db="EMBL/GenBank/DDBJ databases">
        <authorList>
            <person name="Schell T."/>
        </authorList>
    </citation>
    <scope>NUCLEOTIDE SEQUENCE</scope>
    <source>
        <strain evidence="18">M5</strain>
    </source>
</reference>
<feature type="domain" description="FYVE-type" evidence="17">
    <location>
        <begin position="603"/>
        <end position="659"/>
    </location>
</feature>
<organism evidence="18 19">
    <name type="scientific">Daphnia galeata</name>
    <dbReference type="NCBI Taxonomy" id="27404"/>
    <lineage>
        <taxon>Eukaryota</taxon>
        <taxon>Metazoa</taxon>
        <taxon>Ecdysozoa</taxon>
        <taxon>Arthropoda</taxon>
        <taxon>Crustacea</taxon>
        <taxon>Branchiopoda</taxon>
        <taxon>Diplostraca</taxon>
        <taxon>Cladocera</taxon>
        <taxon>Anomopoda</taxon>
        <taxon>Daphniidae</taxon>
        <taxon>Daphnia</taxon>
    </lineage>
</organism>
<evidence type="ECO:0000256" key="8">
    <source>
        <dbReference type="ARBA" id="ARBA00022753"/>
    </source>
</evidence>
<comment type="function">
    <text evidence="13">Negative regulator of epidermal growth factor receptor (EGFR) signaling. Acts by promoting EGFR degradation in endosomes when not monoubiquitinated.</text>
</comment>
<dbReference type="InterPro" id="IPR000306">
    <property type="entry name" value="Znf_FYVE"/>
</dbReference>
<dbReference type="GO" id="GO:0008270">
    <property type="term" value="F:zinc ion binding"/>
    <property type="evidence" value="ECO:0007669"/>
    <property type="project" value="UniProtKB-KW"/>
</dbReference>
<feature type="region of interest" description="Disordered" evidence="16">
    <location>
        <begin position="456"/>
        <end position="478"/>
    </location>
</feature>
<feature type="compositionally biased region" description="Acidic residues" evidence="16">
    <location>
        <begin position="457"/>
        <end position="474"/>
    </location>
</feature>
<dbReference type="GO" id="GO:0031901">
    <property type="term" value="C:early endosome membrane"/>
    <property type="evidence" value="ECO:0007669"/>
    <property type="project" value="UniProtKB-SubCell"/>
</dbReference>
<evidence type="ECO:0000256" key="10">
    <source>
        <dbReference type="ARBA" id="ARBA00022833"/>
    </source>
</evidence>
<dbReference type="Pfam" id="PF01363">
    <property type="entry name" value="FYVE"/>
    <property type="match status" value="1"/>
</dbReference>
<keyword evidence="12" id="KW-0472">Membrane</keyword>
<feature type="compositionally biased region" description="Polar residues" evidence="16">
    <location>
        <begin position="320"/>
        <end position="338"/>
    </location>
</feature>
<keyword evidence="8" id="KW-0967">Endosome</keyword>
<evidence type="ECO:0000256" key="7">
    <source>
        <dbReference type="ARBA" id="ARBA00022723"/>
    </source>
</evidence>
<dbReference type="InterPro" id="IPR017455">
    <property type="entry name" value="Znf_FYVE-rel"/>
</dbReference>
<dbReference type="PANTHER" id="PTHR46465">
    <property type="entry name" value="LATERAL SIGNALING TARGET PROTEIN 2 HOMOLOG"/>
    <property type="match status" value="1"/>
</dbReference>
<keyword evidence="19" id="KW-1185">Reference proteome</keyword>
<feature type="region of interest" description="Disordered" evidence="16">
    <location>
        <begin position="320"/>
        <end position="385"/>
    </location>
</feature>
<evidence type="ECO:0000313" key="19">
    <source>
        <dbReference type="Proteomes" id="UP000789390"/>
    </source>
</evidence>
<evidence type="ECO:0000256" key="16">
    <source>
        <dbReference type="SAM" id="MobiDB-lite"/>
    </source>
</evidence>
<name>A0A8J2REF4_9CRUS</name>
<comment type="similarity">
    <text evidence="3">Belongs to the lst-2 family.</text>
</comment>
<evidence type="ECO:0000256" key="13">
    <source>
        <dbReference type="ARBA" id="ARBA00059106"/>
    </source>
</evidence>
<feature type="compositionally biased region" description="Polar residues" evidence="16">
    <location>
        <begin position="552"/>
        <end position="566"/>
    </location>
</feature>
<evidence type="ECO:0000256" key="11">
    <source>
        <dbReference type="ARBA" id="ARBA00022843"/>
    </source>
</evidence>
<dbReference type="OrthoDB" id="20035at2759"/>
<comment type="subcellular location">
    <subcellularLocation>
        <location evidence="2">Cytoplasm</location>
        <location evidence="2">Cytosol</location>
    </subcellularLocation>
    <subcellularLocation>
        <location evidence="1">Early endosome membrane</location>
    </subcellularLocation>
</comment>
<evidence type="ECO:0000256" key="9">
    <source>
        <dbReference type="ARBA" id="ARBA00022771"/>
    </source>
</evidence>
<evidence type="ECO:0000259" key="17">
    <source>
        <dbReference type="PROSITE" id="PS50178"/>
    </source>
</evidence>
<dbReference type="SMART" id="SM00064">
    <property type="entry name" value="FYVE"/>
    <property type="match status" value="1"/>
</dbReference>
<evidence type="ECO:0000256" key="3">
    <source>
        <dbReference type="ARBA" id="ARBA00008755"/>
    </source>
</evidence>